<evidence type="ECO:0000313" key="1">
    <source>
        <dbReference type="EMBL" id="QHS98255.1"/>
    </source>
</evidence>
<proteinExistence type="predicted"/>
<reference evidence="1" key="1">
    <citation type="journal article" date="2020" name="Nature">
        <title>Giant virus diversity and host interactions through global metagenomics.</title>
        <authorList>
            <person name="Schulz F."/>
            <person name="Roux S."/>
            <person name="Paez-Espino D."/>
            <person name="Jungbluth S."/>
            <person name="Walsh D.A."/>
            <person name="Denef V.J."/>
            <person name="McMahon K.D."/>
            <person name="Konstantinidis K.T."/>
            <person name="Eloe-Fadrosh E.A."/>
            <person name="Kyrpides N.C."/>
            <person name="Woyke T."/>
        </authorList>
    </citation>
    <scope>NUCLEOTIDE SEQUENCE</scope>
    <source>
        <strain evidence="1">GVMAG-M-3300020182-84</strain>
    </source>
</reference>
<accession>A0A6C0C0Q8</accession>
<sequence>MKDCCKTNNKSKKCIRKKDNKVFTVPRKFTKKRCINGPVNGFTMRSSCAPYKFCKNKTQKKQFLFNPNNPKKSFDVYIDKDPSDTIPISYTTLDDVKNTLTNLEKLYKSNKYTHKRIWQVAMILKVRLGVIKKYAKTKYKNAKNINSRYNLANKYFKFVSNRTKEKEEERKLMTFTL</sequence>
<name>A0A6C0C0Q8_9ZZZZ</name>
<dbReference type="EMBL" id="MN739312">
    <property type="protein sequence ID" value="QHS98255.1"/>
    <property type="molecule type" value="Genomic_DNA"/>
</dbReference>
<dbReference type="AlphaFoldDB" id="A0A6C0C0Q8"/>
<organism evidence="1">
    <name type="scientific">viral metagenome</name>
    <dbReference type="NCBI Taxonomy" id="1070528"/>
    <lineage>
        <taxon>unclassified sequences</taxon>
        <taxon>metagenomes</taxon>
        <taxon>organismal metagenomes</taxon>
    </lineage>
</organism>
<protein>
    <submittedName>
        <fullName evidence="1">Uncharacterized protein</fullName>
    </submittedName>
</protein>